<reference evidence="1 2" key="1">
    <citation type="journal article" date="2021" name="BMC Genomics">
        <title>Datura genome reveals duplications of psychoactive alkaloid biosynthetic genes and high mutation rate following tissue culture.</title>
        <authorList>
            <person name="Rajewski A."/>
            <person name="Carter-House D."/>
            <person name="Stajich J."/>
            <person name="Litt A."/>
        </authorList>
    </citation>
    <scope>NUCLEOTIDE SEQUENCE [LARGE SCALE GENOMIC DNA]</scope>
    <source>
        <strain evidence="1">AR-01</strain>
    </source>
</reference>
<evidence type="ECO:0000313" key="1">
    <source>
        <dbReference type="EMBL" id="MCE0482173.1"/>
    </source>
</evidence>
<sequence>MDTEGLDLLPKLNTSRTRNLGDRAVLSRDGLKEIMEKRGKQKAVENVVEERDGGDSVRVAMAEREGGLVAIAASDGEQRRVRGGAEDLGNGGVARQWCAALAQG</sequence>
<comment type="caution">
    <text evidence="1">The sequence shown here is derived from an EMBL/GenBank/DDBJ whole genome shotgun (WGS) entry which is preliminary data.</text>
</comment>
<organism evidence="1 2">
    <name type="scientific">Datura stramonium</name>
    <name type="common">Jimsonweed</name>
    <name type="synonym">Common thornapple</name>
    <dbReference type="NCBI Taxonomy" id="4076"/>
    <lineage>
        <taxon>Eukaryota</taxon>
        <taxon>Viridiplantae</taxon>
        <taxon>Streptophyta</taxon>
        <taxon>Embryophyta</taxon>
        <taxon>Tracheophyta</taxon>
        <taxon>Spermatophyta</taxon>
        <taxon>Magnoliopsida</taxon>
        <taxon>eudicotyledons</taxon>
        <taxon>Gunneridae</taxon>
        <taxon>Pentapetalae</taxon>
        <taxon>asterids</taxon>
        <taxon>lamiids</taxon>
        <taxon>Solanales</taxon>
        <taxon>Solanaceae</taxon>
        <taxon>Solanoideae</taxon>
        <taxon>Datureae</taxon>
        <taxon>Datura</taxon>
    </lineage>
</organism>
<evidence type="ECO:0000313" key="2">
    <source>
        <dbReference type="Proteomes" id="UP000823775"/>
    </source>
</evidence>
<protein>
    <submittedName>
        <fullName evidence="1">Uncharacterized protein</fullName>
    </submittedName>
</protein>
<dbReference type="Proteomes" id="UP000823775">
    <property type="component" value="Unassembled WGS sequence"/>
</dbReference>
<gene>
    <name evidence="1" type="ORF">HAX54_040628</name>
</gene>
<accession>A0ABS8VSS4</accession>
<proteinExistence type="predicted"/>
<name>A0ABS8VSS4_DATST</name>
<keyword evidence="2" id="KW-1185">Reference proteome</keyword>
<dbReference type="EMBL" id="JACEIK010005767">
    <property type="protein sequence ID" value="MCE0482173.1"/>
    <property type="molecule type" value="Genomic_DNA"/>
</dbReference>